<reference evidence="2" key="1">
    <citation type="journal article" date="2022" name="bioRxiv">
        <title>Sequencing and chromosome-scale assembly of the giantPleurodeles waltlgenome.</title>
        <authorList>
            <person name="Brown T."/>
            <person name="Elewa A."/>
            <person name="Iarovenko S."/>
            <person name="Subramanian E."/>
            <person name="Araus A.J."/>
            <person name="Petzold A."/>
            <person name="Susuki M."/>
            <person name="Suzuki K.-i.T."/>
            <person name="Hayashi T."/>
            <person name="Toyoda A."/>
            <person name="Oliveira C."/>
            <person name="Osipova E."/>
            <person name="Leigh N.D."/>
            <person name="Simon A."/>
            <person name="Yun M.H."/>
        </authorList>
    </citation>
    <scope>NUCLEOTIDE SEQUENCE</scope>
    <source>
        <strain evidence="2">20211129_DDA</strain>
        <tissue evidence="2">Liver</tissue>
    </source>
</reference>
<sequence length="136" mass="13642">MSEECLQRPLALLKKAGRMDLVWQEALGPLRLARRASGGVAAAILACSPPLSGFKSVQVTGGGRARGHPRGNGAELSSGGPVGDLPHLADKQVKTRRVCPLSARAGTAGGARKAASGTACSMRAGGLMSGGGGAWV</sequence>
<dbReference type="Proteomes" id="UP001066276">
    <property type="component" value="Chromosome 7"/>
</dbReference>
<evidence type="ECO:0000256" key="1">
    <source>
        <dbReference type="SAM" id="MobiDB-lite"/>
    </source>
</evidence>
<accession>A0AAV7PNQ3</accession>
<gene>
    <name evidence="2" type="ORF">NDU88_007393</name>
</gene>
<evidence type="ECO:0000313" key="2">
    <source>
        <dbReference type="EMBL" id="KAJ1129022.1"/>
    </source>
</evidence>
<evidence type="ECO:0000313" key="3">
    <source>
        <dbReference type="Proteomes" id="UP001066276"/>
    </source>
</evidence>
<comment type="caution">
    <text evidence="2">The sequence shown here is derived from an EMBL/GenBank/DDBJ whole genome shotgun (WGS) entry which is preliminary data.</text>
</comment>
<dbReference type="EMBL" id="JANPWB010000011">
    <property type="protein sequence ID" value="KAJ1129022.1"/>
    <property type="molecule type" value="Genomic_DNA"/>
</dbReference>
<organism evidence="2 3">
    <name type="scientific">Pleurodeles waltl</name>
    <name type="common">Iberian ribbed newt</name>
    <dbReference type="NCBI Taxonomy" id="8319"/>
    <lineage>
        <taxon>Eukaryota</taxon>
        <taxon>Metazoa</taxon>
        <taxon>Chordata</taxon>
        <taxon>Craniata</taxon>
        <taxon>Vertebrata</taxon>
        <taxon>Euteleostomi</taxon>
        <taxon>Amphibia</taxon>
        <taxon>Batrachia</taxon>
        <taxon>Caudata</taxon>
        <taxon>Salamandroidea</taxon>
        <taxon>Salamandridae</taxon>
        <taxon>Pleurodelinae</taxon>
        <taxon>Pleurodeles</taxon>
    </lineage>
</organism>
<keyword evidence="3" id="KW-1185">Reference proteome</keyword>
<dbReference type="AlphaFoldDB" id="A0AAV7PNQ3"/>
<name>A0AAV7PNQ3_PLEWA</name>
<proteinExistence type="predicted"/>
<protein>
    <submittedName>
        <fullName evidence="2">Uncharacterized protein</fullName>
    </submittedName>
</protein>
<feature type="region of interest" description="Disordered" evidence="1">
    <location>
        <begin position="57"/>
        <end position="93"/>
    </location>
</feature>